<organism evidence="3 4">
    <name type="scientific">Brevibacillus panacihumi</name>
    <dbReference type="NCBI Taxonomy" id="497735"/>
    <lineage>
        <taxon>Bacteria</taxon>
        <taxon>Bacillati</taxon>
        <taxon>Bacillota</taxon>
        <taxon>Bacilli</taxon>
        <taxon>Bacillales</taxon>
        <taxon>Paenibacillaceae</taxon>
        <taxon>Brevibacillus</taxon>
    </lineage>
</organism>
<dbReference type="AlphaFoldDB" id="A0A3M8CY90"/>
<accession>A0A3M8CY90</accession>
<evidence type="ECO:0000256" key="1">
    <source>
        <dbReference type="SAM" id="MobiDB-lite"/>
    </source>
</evidence>
<feature type="region of interest" description="Disordered" evidence="1">
    <location>
        <begin position="318"/>
        <end position="342"/>
    </location>
</feature>
<gene>
    <name evidence="3" type="ORF">EDM58_07960</name>
</gene>
<dbReference type="Gene3D" id="3.90.230.10">
    <property type="entry name" value="Creatinase/methionine aminopeptidase superfamily"/>
    <property type="match status" value="1"/>
</dbReference>
<dbReference type="Pfam" id="PF00557">
    <property type="entry name" value="Peptidase_M24"/>
    <property type="match status" value="1"/>
</dbReference>
<evidence type="ECO:0000313" key="3">
    <source>
        <dbReference type="EMBL" id="RNB80770.1"/>
    </source>
</evidence>
<dbReference type="RefSeq" id="WP_122912867.1">
    <property type="nucleotide sequence ID" value="NZ_RHHT01000015.1"/>
</dbReference>
<dbReference type="PRINTS" id="PR00599">
    <property type="entry name" value="MAPEPTIDASE"/>
</dbReference>
<evidence type="ECO:0000259" key="2">
    <source>
        <dbReference type="Pfam" id="PF00557"/>
    </source>
</evidence>
<dbReference type="InterPro" id="IPR001714">
    <property type="entry name" value="Pept_M24_MAP"/>
</dbReference>
<dbReference type="Proteomes" id="UP000281915">
    <property type="component" value="Unassembled WGS sequence"/>
</dbReference>
<reference evidence="3 4" key="1">
    <citation type="submission" date="2018-10" db="EMBL/GenBank/DDBJ databases">
        <title>Phylogenomics of Brevibacillus.</title>
        <authorList>
            <person name="Dunlap C."/>
        </authorList>
    </citation>
    <scope>NUCLEOTIDE SEQUENCE [LARGE SCALE GENOMIC DNA]</scope>
    <source>
        <strain evidence="3 4">JCM 15085</strain>
    </source>
</reference>
<dbReference type="GO" id="GO:0008235">
    <property type="term" value="F:metalloexopeptidase activity"/>
    <property type="evidence" value="ECO:0007669"/>
    <property type="project" value="UniProtKB-ARBA"/>
</dbReference>
<comment type="caution">
    <text evidence="3">The sequence shown here is derived from an EMBL/GenBank/DDBJ whole genome shotgun (WGS) entry which is preliminary data.</text>
</comment>
<proteinExistence type="predicted"/>
<sequence>MVQQTYQIAKEKLDHAVTLLEKAGVDSWLVLTREGSDPSMPLLFGIRSFHTAAIFINRNGQHKVIATVSDKGNYEGTGLFAEVIPYYSSLDEVFLQELEKQSPQKLALNISHHDHLCDGLTLGLYLWLEELVGKERLQAMEVSSEAILKELRSVKSPAEIACIQKAVDYTIEIYEEVFSQIKCGMTEIEIGELFVQGMKKRGLSNGLGNPHDPPLVCTVRNGLAHRKPGDHKTIPGDIVIIDFSLKYNDYVSDIARTVYLLKPGETKAPEEIQRAFDTAIEAITEAIQFIRPGVKGWEVDAAARQVIEAAGYPTIRHSTGHQVGRETHDGGTILGPRRTPPRPAVEGTVQVGEIYAIEPTVIQDDGLPCILVEENVLITEQGAKVLSKRQLELVTIACGS</sequence>
<keyword evidence="3" id="KW-0645">Protease</keyword>
<keyword evidence="3" id="KW-0378">Hydrolase</keyword>
<dbReference type="GO" id="GO:0004177">
    <property type="term" value="F:aminopeptidase activity"/>
    <property type="evidence" value="ECO:0007669"/>
    <property type="project" value="UniProtKB-KW"/>
</dbReference>
<evidence type="ECO:0000313" key="4">
    <source>
        <dbReference type="Proteomes" id="UP000281915"/>
    </source>
</evidence>
<dbReference type="PANTHER" id="PTHR46112:SF8">
    <property type="entry name" value="CYTOPLASMIC PEPTIDASE PEPQ-RELATED"/>
    <property type="match status" value="1"/>
</dbReference>
<dbReference type="PANTHER" id="PTHR46112">
    <property type="entry name" value="AMINOPEPTIDASE"/>
    <property type="match status" value="1"/>
</dbReference>
<dbReference type="InterPro" id="IPR036005">
    <property type="entry name" value="Creatinase/aminopeptidase-like"/>
</dbReference>
<name>A0A3M8CY90_9BACL</name>
<dbReference type="InterPro" id="IPR000994">
    <property type="entry name" value="Pept_M24"/>
</dbReference>
<feature type="domain" description="Peptidase M24" evidence="2">
    <location>
        <begin position="162"/>
        <end position="380"/>
    </location>
</feature>
<protein>
    <submittedName>
        <fullName evidence="3">Aminopeptidase P family protein</fullName>
    </submittedName>
</protein>
<keyword evidence="3" id="KW-0031">Aminopeptidase</keyword>
<dbReference type="SUPFAM" id="SSF55920">
    <property type="entry name" value="Creatinase/aminopeptidase"/>
    <property type="match status" value="1"/>
</dbReference>
<dbReference type="EMBL" id="RHHT01000015">
    <property type="protein sequence ID" value="RNB80770.1"/>
    <property type="molecule type" value="Genomic_DNA"/>
</dbReference>
<dbReference type="InterPro" id="IPR050659">
    <property type="entry name" value="Peptidase_M24B"/>
</dbReference>